<proteinExistence type="predicted"/>
<dbReference type="Proteomes" id="UP000184001">
    <property type="component" value="Unassembled WGS sequence"/>
</dbReference>
<gene>
    <name evidence="1" type="ORF">SAMN05660830_00423</name>
</gene>
<sequence>MSETARRTGNVGCCISVPKGPISGALHTNLIEMAVHMQSLPPKSFEVANIAYKNALAEVERVAELEQQFNGELPQTA</sequence>
<organism evidence="1 2">
    <name type="scientific">Halodesulfovibrio aestuarii</name>
    <dbReference type="NCBI Taxonomy" id="126333"/>
    <lineage>
        <taxon>Bacteria</taxon>
        <taxon>Pseudomonadati</taxon>
        <taxon>Thermodesulfobacteriota</taxon>
        <taxon>Desulfovibrionia</taxon>
        <taxon>Desulfovibrionales</taxon>
        <taxon>Desulfovibrionaceae</taxon>
        <taxon>Halodesulfovibrio</taxon>
    </lineage>
</organism>
<dbReference type="RefSeq" id="WP_020001556.1">
    <property type="nucleotide sequence ID" value="NZ_CP192217.1"/>
</dbReference>
<dbReference type="AlphaFoldDB" id="A0A8G2C7A0"/>
<protein>
    <submittedName>
        <fullName evidence="1">Uncharacterized protein</fullName>
    </submittedName>
</protein>
<reference evidence="1 2" key="1">
    <citation type="submission" date="2016-11" db="EMBL/GenBank/DDBJ databases">
        <authorList>
            <person name="Varghese N."/>
            <person name="Submissions S."/>
        </authorList>
    </citation>
    <scope>NUCLEOTIDE SEQUENCE [LARGE SCALE GENOMIC DNA]</scope>
    <source>
        <strain evidence="1 2">DSM 17919</strain>
    </source>
</reference>
<accession>A0A8G2C7A0</accession>
<name>A0A8G2C7A0_9BACT</name>
<comment type="caution">
    <text evidence="1">The sequence shown here is derived from an EMBL/GenBank/DDBJ whole genome shotgun (WGS) entry which is preliminary data.</text>
</comment>
<evidence type="ECO:0000313" key="1">
    <source>
        <dbReference type="EMBL" id="SHI60053.1"/>
    </source>
</evidence>
<dbReference type="EMBL" id="FQZR01000002">
    <property type="protein sequence ID" value="SHI60053.1"/>
    <property type="molecule type" value="Genomic_DNA"/>
</dbReference>
<evidence type="ECO:0000313" key="2">
    <source>
        <dbReference type="Proteomes" id="UP000184001"/>
    </source>
</evidence>